<reference evidence="5" key="1">
    <citation type="submission" date="2021-07" db="EMBL/GenBank/DDBJ databases">
        <title>Neiella marina sp. nov., isolated from the intestinal content of sea cucumber Apostichopus japonicus.</title>
        <authorList>
            <person name="Bai X."/>
        </authorList>
    </citation>
    <scope>NUCLEOTIDE SEQUENCE</scope>
    <source>
        <strain evidence="5">126</strain>
    </source>
</reference>
<organism evidence="5 6">
    <name type="scientific">Neiella holothuriorum</name>
    <dbReference type="NCBI Taxonomy" id="2870530"/>
    <lineage>
        <taxon>Bacteria</taxon>
        <taxon>Pseudomonadati</taxon>
        <taxon>Pseudomonadota</taxon>
        <taxon>Gammaproteobacteria</taxon>
        <taxon>Alteromonadales</taxon>
        <taxon>Echinimonadaceae</taxon>
        <taxon>Neiella</taxon>
    </lineage>
</organism>
<dbReference type="Pfam" id="PF07676">
    <property type="entry name" value="PD40"/>
    <property type="match status" value="4"/>
</dbReference>
<dbReference type="Gene3D" id="2.120.10.30">
    <property type="entry name" value="TolB, C-terminal domain"/>
    <property type="match status" value="3"/>
</dbReference>
<gene>
    <name evidence="5" type="ORF">K0504_14330</name>
</gene>
<dbReference type="InterPro" id="IPR011659">
    <property type="entry name" value="WD40"/>
</dbReference>
<feature type="domain" description="OmpR/PhoB-type" evidence="4">
    <location>
        <begin position="3"/>
        <end position="102"/>
    </location>
</feature>
<accession>A0ABS7EIU6</accession>
<dbReference type="PANTHER" id="PTHR36842">
    <property type="entry name" value="PROTEIN TOLB HOMOLOG"/>
    <property type="match status" value="1"/>
</dbReference>
<dbReference type="PROSITE" id="PS51755">
    <property type="entry name" value="OMPR_PHOB"/>
    <property type="match status" value="1"/>
</dbReference>
<proteinExistence type="inferred from homology"/>
<dbReference type="RefSeq" id="WP_220104838.1">
    <property type="nucleotide sequence ID" value="NZ_JAHZSS010000020.1"/>
</dbReference>
<keyword evidence="6" id="KW-1185">Reference proteome</keyword>
<protein>
    <recommendedName>
        <fullName evidence="4">OmpR/PhoB-type domain-containing protein</fullName>
    </recommendedName>
</protein>
<evidence type="ECO:0000256" key="2">
    <source>
        <dbReference type="ARBA" id="ARBA00023125"/>
    </source>
</evidence>
<evidence type="ECO:0000313" key="6">
    <source>
        <dbReference type="Proteomes" id="UP001166251"/>
    </source>
</evidence>
<comment type="caution">
    <text evidence="5">The sequence shown here is derived from an EMBL/GenBank/DDBJ whole genome shotgun (WGS) entry which is preliminary data.</text>
</comment>
<evidence type="ECO:0000256" key="1">
    <source>
        <dbReference type="ARBA" id="ARBA00009820"/>
    </source>
</evidence>
<evidence type="ECO:0000313" key="5">
    <source>
        <dbReference type="EMBL" id="MBW8192210.1"/>
    </source>
</evidence>
<dbReference type="Proteomes" id="UP001166251">
    <property type="component" value="Unassembled WGS sequence"/>
</dbReference>
<dbReference type="Gene3D" id="1.10.10.10">
    <property type="entry name" value="Winged helix-like DNA-binding domain superfamily/Winged helix DNA-binding domain"/>
    <property type="match status" value="1"/>
</dbReference>
<feature type="DNA-binding region" description="OmpR/PhoB-type" evidence="3">
    <location>
        <begin position="3"/>
        <end position="102"/>
    </location>
</feature>
<dbReference type="SUPFAM" id="SSF69304">
    <property type="entry name" value="Tricorn protease N-terminal domain"/>
    <property type="match status" value="1"/>
</dbReference>
<dbReference type="SUPFAM" id="SSF46894">
    <property type="entry name" value="C-terminal effector domain of the bipartite response regulators"/>
    <property type="match status" value="1"/>
</dbReference>
<dbReference type="InterPro" id="IPR001867">
    <property type="entry name" value="OmpR/PhoB-type_DNA-bd"/>
</dbReference>
<name>A0ABS7EIU6_9GAMM</name>
<keyword evidence="2 3" id="KW-0238">DNA-binding</keyword>
<dbReference type="InterPro" id="IPR036388">
    <property type="entry name" value="WH-like_DNA-bd_sf"/>
</dbReference>
<dbReference type="InterPro" id="IPR016032">
    <property type="entry name" value="Sig_transdc_resp-reg_C-effctor"/>
</dbReference>
<sequence length="676" mass="75324">MESKAFIVGPCLFEPDLLLLKYQEQEIKLTVKVANLFVLFLTSENNIVSADDAIEKVWLGNESVGRKGFTNAVWVIRNAFRTLGIEDDIFETLPKKGYRLTSHVSIPTPPGKTEKKLRFAGFVAFVLLLVGAIAQVSNVPTSTSAAKIETPLDAPITNFEGVEEHIALSPDGNKLALVWQKNPGRAQIYYKDLTASTKKLVLLSRGEHTEGSPAWAPSGKAIAYVEQVSSERCNIKIHNLNELKEHIVSQKCYYSPFRRVVTWSERGIYYSKQLSDRVAIFRFDVASETEKQVSFPLAGEVDFAGQRKDDFGLLFIRRNQNATAYQLIVRQDGEAKVLLADNASIVDVHVHPSLPKLVVNYNEKGQQVLAEFNYQGQKLAAYVSRGLFSSVHYRPTSNWILATEHISKEYIAQIDLHTGAHLRRVSSSSRDMYGRFSPVDKTLVFLSNRSRNWSIWTNDAQGSHDLTGDVEVLSAPGVANTQPVAAVLMSGADGHHQLSLIDLRSGTVKPLNTLDLNADFPTWSNDDKYLFFSAVDQGARGIFKLNLATQFVERLTSSGELYAVEASPGKLLVSRENRNGLWLFDTNTQEFTLQTADLSEFDFGGFFHQNGITYFIKRGTEHDQLVSLEQGAARTVLTFEANSIRKFLGLSRGDENSFIATLKLANEADIRSLPSE</sequence>
<dbReference type="SUPFAM" id="SSF82171">
    <property type="entry name" value="DPP6 N-terminal domain-like"/>
    <property type="match status" value="1"/>
</dbReference>
<dbReference type="EMBL" id="JAHZSS010000020">
    <property type="protein sequence ID" value="MBW8192210.1"/>
    <property type="molecule type" value="Genomic_DNA"/>
</dbReference>
<dbReference type="InterPro" id="IPR011042">
    <property type="entry name" value="6-blade_b-propeller_TolB-like"/>
</dbReference>
<comment type="similarity">
    <text evidence="1">Belongs to the TolB family.</text>
</comment>
<evidence type="ECO:0000256" key="3">
    <source>
        <dbReference type="PROSITE-ProRule" id="PRU01091"/>
    </source>
</evidence>
<evidence type="ECO:0000259" key="4">
    <source>
        <dbReference type="PROSITE" id="PS51755"/>
    </source>
</evidence>